<evidence type="ECO:0000313" key="5">
    <source>
        <dbReference type="Proteomes" id="UP000253769"/>
    </source>
</evidence>
<dbReference type="Pfam" id="PF00400">
    <property type="entry name" value="WD40"/>
    <property type="match status" value="2"/>
</dbReference>
<reference evidence="4 5" key="1">
    <citation type="submission" date="2018-07" db="EMBL/GenBank/DDBJ databases">
        <title>Motiliproteus coralliicola sp. nov., a bacterium isolated from Coral.</title>
        <authorList>
            <person name="Wang G."/>
        </authorList>
    </citation>
    <scope>NUCLEOTIDE SEQUENCE [LARGE SCALE GENOMIC DNA]</scope>
    <source>
        <strain evidence="4 5">C34</strain>
    </source>
</reference>
<dbReference type="RefSeq" id="WP_114696615.1">
    <property type="nucleotide sequence ID" value="NZ_QQOH01000004.1"/>
</dbReference>
<dbReference type="EMBL" id="QQOH01000004">
    <property type="protein sequence ID" value="RDE18996.1"/>
    <property type="molecule type" value="Genomic_DNA"/>
</dbReference>
<evidence type="ECO:0000256" key="3">
    <source>
        <dbReference type="PROSITE-ProRule" id="PRU00221"/>
    </source>
</evidence>
<dbReference type="SUPFAM" id="SSF50978">
    <property type="entry name" value="WD40 repeat-like"/>
    <property type="match status" value="1"/>
</dbReference>
<dbReference type="PROSITE" id="PS00678">
    <property type="entry name" value="WD_REPEATS_1"/>
    <property type="match status" value="1"/>
</dbReference>
<dbReference type="Gene3D" id="2.130.10.10">
    <property type="entry name" value="YVTN repeat-like/Quinoprotein amine dehydrogenase"/>
    <property type="match status" value="2"/>
</dbReference>
<dbReference type="PANTHER" id="PTHR19848">
    <property type="entry name" value="WD40 REPEAT PROTEIN"/>
    <property type="match status" value="1"/>
</dbReference>
<evidence type="ECO:0000313" key="4">
    <source>
        <dbReference type="EMBL" id="RDE18996.1"/>
    </source>
</evidence>
<keyword evidence="1 3" id="KW-0853">WD repeat</keyword>
<accession>A0A369WEF2</accession>
<keyword evidence="2" id="KW-0677">Repeat</keyword>
<evidence type="ECO:0000256" key="1">
    <source>
        <dbReference type="ARBA" id="ARBA00022574"/>
    </source>
</evidence>
<feature type="repeat" description="WD" evidence="3">
    <location>
        <begin position="246"/>
        <end position="287"/>
    </location>
</feature>
<dbReference type="SMART" id="SM00320">
    <property type="entry name" value="WD40"/>
    <property type="match status" value="5"/>
</dbReference>
<feature type="repeat" description="WD" evidence="3">
    <location>
        <begin position="157"/>
        <end position="198"/>
    </location>
</feature>
<proteinExistence type="predicted"/>
<name>A0A369WEF2_9GAMM</name>
<dbReference type="InterPro" id="IPR019775">
    <property type="entry name" value="WD40_repeat_CS"/>
</dbReference>
<sequence>MTPSQARLGFGLALALALAGCSQGDKPSDQAEYAVQGLYSAGISEDARFGIVGSIQHGGSLWQLQGNERLFNWNHSEGAYSNLVAADFSPEGDYAITAGQQDMVLWQVSDGQPVWFWNAPSGILDAALAPDGNFALLGLDNHTAVYFDIKNGGLRHTLTHQGRVRSVDVSQDGDWALTGADDNIARFWDLQSGDLVHQVQHENGVNTVALSPSGAFAFSAGQLEKALVWRTGSGELHQTLSTDESFVAQRISYTAARFSANSDQLLTGTSSGLVQLWDVNEGSELRRWELHKRDPFRPTSATVFGLGFGNGVYYAIASNGFVNVLR</sequence>
<dbReference type="Proteomes" id="UP000253769">
    <property type="component" value="Unassembled WGS sequence"/>
</dbReference>
<dbReference type="InterPro" id="IPR036322">
    <property type="entry name" value="WD40_repeat_dom_sf"/>
</dbReference>
<dbReference type="PROSITE" id="PS51257">
    <property type="entry name" value="PROKAR_LIPOPROTEIN"/>
    <property type="match status" value="1"/>
</dbReference>
<gene>
    <name evidence="4" type="ORF">DV711_15435</name>
</gene>
<comment type="caution">
    <text evidence="4">The sequence shown here is derived from an EMBL/GenBank/DDBJ whole genome shotgun (WGS) entry which is preliminary data.</text>
</comment>
<evidence type="ECO:0000256" key="2">
    <source>
        <dbReference type="ARBA" id="ARBA00022737"/>
    </source>
</evidence>
<dbReference type="PROSITE" id="PS50294">
    <property type="entry name" value="WD_REPEATS_REGION"/>
    <property type="match status" value="1"/>
</dbReference>
<dbReference type="PANTHER" id="PTHR19848:SF8">
    <property type="entry name" value="F-BOX AND WD REPEAT DOMAIN CONTAINING 7"/>
    <property type="match status" value="1"/>
</dbReference>
<protein>
    <submittedName>
        <fullName evidence="4">Uncharacterized protein</fullName>
    </submittedName>
</protein>
<dbReference type="PROSITE" id="PS50082">
    <property type="entry name" value="WD_REPEATS_2"/>
    <property type="match status" value="2"/>
</dbReference>
<dbReference type="AlphaFoldDB" id="A0A369WEF2"/>
<dbReference type="OrthoDB" id="6192037at2"/>
<organism evidence="4 5">
    <name type="scientific">Motiliproteus coralliicola</name>
    <dbReference type="NCBI Taxonomy" id="2283196"/>
    <lineage>
        <taxon>Bacteria</taxon>
        <taxon>Pseudomonadati</taxon>
        <taxon>Pseudomonadota</taxon>
        <taxon>Gammaproteobacteria</taxon>
        <taxon>Oceanospirillales</taxon>
        <taxon>Oceanospirillaceae</taxon>
        <taxon>Motiliproteus</taxon>
    </lineage>
</organism>
<dbReference type="InterPro" id="IPR001680">
    <property type="entry name" value="WD40_rpt"/>
</dbReference>
<keyword evidence="5" id="KW-1185">Reference proteome</keyword>
<dbReference type="InterPro" id="IPR015943">
    <property type="entry name" value="WD40/YVTN_repeat-like_dom_sf"/>
</dbReference>